<feature type="signal peptide" evidence="1">
    <location>
        <begin position="1"/>
        <end position="28"/>
    </location>
</feature>
<name>A0AAE1L956_9NEOP</name>
<organism evidence="2 3">
    <name type="scientific">Frankliniella fusca</name>
    <dbReference type="NCBI Taxonomy" id="407009"/>
    <lineage>
        <taxon>Eukaryota</taxon>
        <taxon>Metazoa</taxon>
        <taxon>Ecdysozoa</taxon>
        <taxon>Arthropoda</taxon>
        <taxon>Hexapoda</taxon>
        <taxon>Insecta</taxon>
        <taxon>Pterygota</taxon>
        <taxon>Neoptera</taxon>
        <taxon>Paraneoptera</taxon>
        <taxon>Thysanoptera</taxon>
        <taxon>Terebrantia</taxon>
        <taxon>Thripoidea</taxon>
        <taxon>Thripidae</taxon>
        <taxon>Frankliniella</taxon>
    </lineage>
</organism>
<dbReference type="PANTHER" id="PTHR46113:SF1">
    <property type="entry name" value="PEPTIDASE M17 LEUCYL AMINOPEPTIDASE N-TERMINAL DOMAIN-CONTAINING PROTEIN"/>
    <property type="match status" value="1"/>
</dbReference>
<feature type="chain" id="PRO_5042237716" description="Zinc finger BED domain-containing protein 1-like" evidence="1">
    <location>
        <begin position="29"/>
        <end position="444"/>
    </location>
</feature>
<evidence type="ECO:0000256" key="1">
    <source>
        <dbReference type="SAM" id="SignalP"/>
    </source>
</evidence>
<evidence type="ECO:0000313" key="2">
    <source>
        <dbReference type="EMBL" id="KAK3909547.1"/>
    </source>
</evidence>
<dbReference type="PANTHER" id="PTHR46113">
    <property type="entry name" value="SNAC DOMAIN-CONTAINING PROTEIN"/>
    <property type="match status" value="1"/>
</dbReference>
<accession>A0AAE1L956</accession>
<evidence type="ECO:0000313" key="3">
    <source>
        <dbReference type="Proteomes" id="UP001219518"/>
    </source>
</evidence>
<proteinExistence type="predicted"/>
<keyword evidence="1" id="KW-0732">Signal</keyword>
<evidence type="ECO:0008006" key="4">
    <source>
        <dbReference type="Google" id="ProtNLM"/>
    </source>
</evidence>
<dbReference type="AlphaFoldDB" id="A0AAE1L956"/>
<comment type="caution">
    <text evidence="2">The sequence shown here is derived from an EMBL/GenBank/DDBJ whole genome shotgun (WGS) entry which is preliminary data.</text>
</comment>
<keyword evidence="3" id="KW-1185">Reference proteome</keyword>
<sequence>MRFARSSTRLALLLSIWMVRKFHHCGKGEVVERQPVVVTGKGVSQLLASRIIPGGSGKDIATEVLDQIESFKITEKVKCVCSDTTSTNTGCNNGAVKIIEDRLGRRLIYLACRHHALEIIPKTLFENLIEKSSSPDIGKICKNFATEWEKLDQKDYTPATMANDTTCNAVLTQDAKLRITNFVFKSLQKEQVRADYEYFLELVLIFIGETPPKGVHFRPPIALTSARFMGRIIYCLTIYMFARQMRDFNLFIVTTYVEPWFTATVPSVAPWTDLNLLISIFKYESVSKTVADIAMKTWVNHLWYLAPHCIALSFFDRDVPVEVKVEMVINLNIAPKEKVPPKRLKWPKTQKIAEDLTVASFVNSHTQEFFTLLNLDTSFLTAHPSEWHSHDSFSAALEIVEALVVVNDVADRAVKLTTDFNGILTRSEKKFSEYFAGDAQNASK</sequence>
<dbReference type="Proteomes" id="UP001219518">
    <property type="component" value="Unassembled WGS sequence"/>
</dbReference>
<protein>
    <recommendedName>
        <fullName evidence="4">Zinc finger BED domain-containing protein 1-like</fullName>
    </recommendedName>
</protein>
<reference evidence="2" key="1">
    <citation type="submission" date="2021-07" db="EMBL/GenBank/DDBJ databases">
        <authorList>
            <person name="Catto M.A."/>
            <person name="Jacobson A."/>
            <person name="Kennedy G."/>
            <person name="Labadie P."/>
            <person name="Hunt B.G."/>
            <person name="Srinivasan R."/>
        </authorList>
    </citation>
    <scope>NUCLEOTIDE SEQUENCE</scope>
    <source>
        <strain evidence="2">PL_HMW_Pooled</strain>
        <tissue evidence="2">Head</tissue>
    </source>
</reference>
<gene>
    <name evidence="2" type="ORF">KUF71_019650</name>
</gene>
<dbReference type="EMBL" id="JAHWGI010000105">
    <property type="protein sequence ID" value="KAK3909547.1"/>
    <property type="molecule type" value="Genomic_DNA"/>
</dbReference>
<reference evidence="2" key="2">
    <citation type="journal article" date="2023" name="BMC Genomics">
        <title>Pest status, molecular evolution, and epigenetic factors derived from the genome assembly of Frankliniella fusca, a thysanopteran phytovirus vector.</title>
        <authorList>
            <person name="Catto M.A."/>
            <person name="Labadie P.E."/>
            <person name="Jacobson A.L."/>
            <person name="Kennedy G.G."/>
            <person name="Srinivasan R."/>
            <person name="Hunt B.G."/>
        </authorList>
    </citation>
    <scope>NUCLEOTIDE SEQUENCE</scope>
    <source>
        <strain evidence="2">PL_HMW_Pooled</strain>
    </source>
</reference>